<dbReference type="InterPro" id="IPR036961">
    <property type="entry name" value="Kinesin_motor_dom_sf"/>
</dbReference>
<keyword evidence="2 5" id="KW-0547">Nucleotide-binding</keyword>
<dbReference type="PROSITE" id="PS50067">
    <property type="entry name" value="KINESIN_MOTOR_2"/>
    <property type="match status" value="1"/>
</dbReference>
<evidence type="ECO:0000256" key="1">
    <source>
        <dbReference type="ARBA" id="ARBA00004245"/>
    </source>
</evidence>
<accession>A0ABM1E255</accession>
<dbReference type="Pfam" id="PF00225">
    <property type="entry name" value="Kinesin"/>
    <property type="match status" value="1"/>
</dbReference>
<evidence type="ECO:0000256" key="5">
    <source>
        <dbReference type="PROSITE-ProRule" id="PRU00283"/>
    </source>
</evidence>
<name>A0ABM1E255_PRICU</name>
<proteinExistence type="inferred from homology"/>
<evidence type="ECO:0000313" key="8">
    <source>
        <dbReference type="RefSeq" id="XP_014666276.1"/>
    </source>
</evidence>
<keyword evidence="3 5" id="KW-0067">ATP-binding</keyword>
<dbReference type="PRINTS" id="PR00380">
    <property type="entry name" value="KINESINHEAVY"/>
</dbReference>
<dbReference type="Proteomes" id="UP000695022">
    <property type="component" value="Unplaced"/>
</dbReference>
<gene>
    <name evidence="8" type="primary">LOC106808188</name>
</gene>
<dbReference type="PANTHER" id="PTHR47969:SF33">
    <property type="entry name" value="KINESIN-LIKE PROTEIN"/>
    <property type="match status" value="1"/>
</dbReference>
<evidence type="ECO:0000256" key="3">
    <source>
        <dbReference type="ARBA" id="ARBA00022840"/>
    </source>
</evidence>
<dbReference type="Gene3D" id="3.40.850.10">
    <property type="entry name" value="Kinesin motor domain"/>
    <property type="match status" value="1"/>
</dbReference>
<dbReference type="InterPro" id="IPR001752">
    <property type="entry name" value="Kinesin_motor_dom"/>
</dbReference>
<keyword evidence="5" id="KW-0505">Motor protein</keyword>
<feature type="domain" description="Kinesin motor" evidence="6">
    <location>
        <begin position="79"/>
        <end position="339"/>
    </location>
</feature>
<keyword evidence="7" id="KW-1185">Reference proteome</keyword>
<evidence type="ECO:0000256" key="2">
    <source>
        <dbReference type="ARBA" id="ARBA00022741"/>
    </source>
</evidence>
<dbReference type="RefSeq" id="XP_014666276.1">
    <property type="nucleotide sequence ID" value="XM_014810790.1"/>
</dbReference>
<evidence type="ECO:0000313" key="7">
    <source>
        <dbReference type="Proteomes" id="UP000695022"/>
    </source>
</evidence>
<dbReference type="SMART" id="SM00129">
    <property type="entry name" value="KISc"/>
    <property type="match status" value="1"/>
</dbReference>
<evidence type="ECO:0000259" key="6">
    <source>
        <dbReference type="PROSITE" id="PS50067"/>
    </source>
</evidence>
<dbReference type="GeneID" id="106808188"/>
<dbReference type="PANTHER" id="PTHR47969">
    <property type="entry name" value="CHROMOSOME-ASSOCIATED KINESIN KIF4A-RELATED"/>
    <property type="match status" value="1"/>
</dbReference>
<dbReference type="InterPro" id="IPR027417">
    <property type="entry name" value="P-loop_NTPase"/>
</dbReference>
<comment type="similarity">
    <text evidence="5">Belongs to the TRAFAC class myosin-kinesin ATPase superfamily. Kinesin family.</text>
</comment>
<organism evidence="7 8">
    <name type="scientific">Priapulus caudatus</name>
    <name type="common">Priapulid worm</name>
    <dbReference type="NCBI Taxonomy" id="37621"/>
    <lineage>
        <taxon>Eukaryota</taxon>
        <taxon>Metazoa</taxon>
        <taxon>Ecdysozoa</taxon>
        <taxon>Scalidophora</taxon>
        <taxon>Priapulida</taxon>
        <taxon>Priapulimorpha</taxon>
        <taxon>Priapulimorphida</taxon>
        <taxon>Priapulidae</taxon>
        <taxon>Priapulus</taxon>
    </lineage>
</organism>
<dbReference type="InterPro" id="IPR027640">
    <property type="entry name" value="Kinesin-like_fam"/>
</dbReference>
<feature type="binding site" evidence="5">
    <location>
        <begin position="163"/>
        <end position="170"/>
    </location>
    <ligand>
        <name>ATP</name>
        <dbReference type="ChEBI" id="CHEBI:30616"/>
    </ligand>
</feature>
<evidence type="ECO:0000256" key="4">
    <source>
        <dbReference type="ARBA" id="ARBA00023212"/>
    </source>
</evidence>
<protein>
    <submittedName>
        <fullName evidence="8">Kinesin-like protein KIF12</fullName>
    </submittedName>
</protein>
<comment type="subcellular location">
    <subcellularLocation>
        <location evidence="1">Cytoplasm</location>
        <location evidence="1">Cytoskeleton</location>
    </subcellularLocation>
</comment>
<reference evidence="8" key="1">
    <citation type="submission" date="2025-08" db="UniProtKB">
        <authorList>
            <consortium name="RefSeq"/>
        </authorList>
    </citation>
    <scope>IDENTIFICATION</scope>
</reference>
<dbReference type="SUPFAM" id="SSF52540">
    <property type="entry name" value="P-loop containing nucleoside triphosphate hydrolases"/>
    <property type="match status" value="1"/>
</dbReference>
<sequence>MKQHLSQDDSPCLRDHDLIDSELIQLSSTSLYDAVGVGGARVGLGVSTSNLTLYNGSRHSSVNSTRSENGRTGSGLSHYVHVAVRIRPLSNDEIQRKDRFLLSVPQAGQISVENEAMGHSKTFCYNQVFQPLATQEEVFHNCGITHLIDMAVNGYSCTTFAYGQTGSGKTHTITGPVNNNREGPEFEANWGLIQRSFLYLFDRLETRPGITYVINASYLEIYNEQVLDLLNPAQKRSLAIRWSKEKGFYVENLFVVECECLDDLLAVLDEGLRNRQTRSNTYNEYSSRSHSMLTLQIDIHLLDRDDDSLSITKHGKLSFVDLAGFPYHLPHFFITVNTQ</sequence>
<keyword evidence="4" id="KW-0206">Cytoskeleton</keyword>
<keyword evidence="4" id="KW-0963">Cytoplasm</keyword>